<evidence type="ECO:0000256" key="1">
    <source>
        <dbReference type="ARBA" id="ARBA00004141"/>
    </source>
</evidence>
<dbReference type="PANTHER" id="PTHR23051">
    <property type="entry name" value="SOLUTE CARRIER FAMILY 35, MEMBER F5"/>
    <property type="match status" value="1"/>
</dbReference>
<feature type="domain" description="EamA" evidence="4">
    <location>
        <begin position="143"/>
        <end position="213"/>
    </location>
</feature>
<protein>
    <submittedName>
        <fullName evidence="5">(rape) hypothetical protein</fullName>
    </submittedName>
</protein>
<dbReference type="Proteomes" id="UP001295469">
    <property type="component" value="Chromosome C07"/>
</dbReference>
<dbReference type="GO" id="GO:0016020">
    <property type="term" value="C:membrane"/>
    <property type="evidence" value="ECO:0007669"/>
    <property type="project" value="InterPro"/>
</dbReference>
<dbReference type="InterPro" id="IPR037185">
    <property type="entry name" value="EmrE-like"/>
</dbReference>
<comment type="subcellular location">
    <subcellularLocation>
        <location evidence="1">Membrane</location>
        <topology evidence="1">Multi-pass membrane protein</topology>
    </subcellularLocation>
</comment>
<feature type="transmembrane region" description="Helical" evidence="3">
    <location>
        <begin position="322"/>
        <end position="343"/>
    </location>
</feature>
<organism evidence="5">
    <name type="scientific">Brassica napus</name>
    <name type="common">Rape</name>
    <dbReference type="NCBI Taxonomy" id="3708"/>
    <lineage>
        <taxon>Eukaryota</taxon>
        <taxon>Viridiplantae</taxon>
        <taxon>Streptophyta</taxon>
        <taxon>Embryophyta</taxon>
        <taxon>Tracheophyta</taxon>
        <taxon>Spermatophyta</taxon>
        <taxon>Magnoliopsida</taxon>
        <taxon>eudicotyledons</taxon>
        <taxon>Gunneridae</taxon>
        <taxon>Pentapetalae</taxon>
        <taxon>rosids</taxon>
        <taxon>malvids</taxon>
        <taxon>Brassicales</taxon>
        <taxon>Brassicaceae</taxon>
        <taxon>Brassiceae</taxon>
        <taxon>Brassica</taxon>
    </lineage>
</organism>
<feature type="transmembrane region" description="Helical" evidence="3">
    <location>
        <begin position="355"/>
        <end position="375"/>
    </location>
</feature>
<keyword evidence="3" id="KW-1133">Transmembrane helix</keyword>
<gene>
    <name evidence="5" type="ORF">DARMORV10_C07P01960.1</name>
</gene>
<dbReference type="PANTHER" id="PTHR23051:SF11">
    <property type="entry name" value="EAMA DOMAIN-CONTAINING PROTEIN"/>
    <property type="match status" value="1"/>
</dbReference>
<feature type="transmembrane region" description="Helical" evidence="3">
    <location>
        <begin position="197"/>
        <end position="215"/>
    </location>
</feature>
<accession>A0A816LN67</accession>
<comment type="similarity">
    <text evidence="2">Belongs to the drug/metabolite transporter (DMT) superfamily. Plant drug/metabolite exporter (P-DME) (TC 2.A.7.4) family.</text>
</comment>
<evidence type="ECO:0000256" key="2">
    <source>
        <dbReference type="ARBA" id="ARBA00007635"/>
    </source>
</evidence>
<dbReference type="Gene3D" id="1.10.3730.20">
    <property type="match status" value="1"/>
</dbReference>
<feature type="transmembrane region" description="Helical" evidence="3">
    <location>
        <begin position="141"/>
        <end position="161"/>
    </location>
</feature>
<dbReference type="EMBL" id="HG994371">
    <property type="protein sequence ID" value="CAF1946100.1"/>
    <property type="molecule type" value="Genomic_DNA"/>
</dbReference>
<feature type="transmembrane region" description="Helical" evidence="3">
    <location>
        <begin position="266"/>
        <end position="287"/>
    </location>
</feature>
<evidence type="ECO:0000313" key="5">
    <source>
        <dbReference type="EMBL" id="CAF1946100.1"/>
    </source>
</evidence>
<evidence type="ECO:0000259" key="4">
    <source>
        <dbReference type="Pfam" id="PF00892"/>
    </source>
</evidence>
<proteinExistence type="inferred from homology"/>
<keyword evidence="3" id="KW-0472">Membrane</keyword>
<keyword evidence="3" id="KW-0812">Transmembrane</keyword>
<feature type="transmembrane region" description="Helical" evidence="3">
    <location>
        <begin position="7"/>
        <end position="27"/>
    </location>
</feature>
<dbReference type="InterPro" id="IPR000620">
    <property type="entry name" value="EamA_dom"/>
</dbReference>
<evidence type="ECO:0000256" key="3">
    <source>
        <dbReference type="SAM" id="Phobius"/>
    </source>
</evidence>
<reference evidence="5" key="1">
    <citation type="submission" date="2021-01" db="EMBL/GenBank/DDBJ databases">
        <authorList>
            <consortium name="Genoscope - CEA"/>
            <person name="William W."/>
        </authorList>
    </citation>
    <scope>NUCLEOTIDE SEQUENCE</scope>
</reference>
<dbReference type="SUPFAM" id="SSF103481">
    <property type="entry name" value="Multidrug resistance efflux transporter EmrE"/>
    <property type="match status" value="1"/>
</dbReference>
<feature type="transmembrane region" description="Helical" evidence="3">
    <location>
        <begin position="33"/>
        <end position="51"/>
    </location>
</feature>
<name>A0A816LN67_BRANA</name>
<feature type="non-terminal residue" evidence="5">
    <location>
        <position position="1"/>
    </location>
</feature>
<feature type="transmembrane region" description="Helical" evidence="3">
    <location>
        <begin position="227"/>
        <end position="246"/>
    </location>
</feature>
<sequence>RWVLGLIYIFAVATIWIAASFVVQSVVDADISPFLITFICNSLFVVYFPLFEIGRYLEDSYGSLLIWRNKRSHLLELVESEKAVLLGQSDVKSEESGVVARVDGDEIESGLESLELEVVDGVNDSGGKGLDEKGRWTRMRVAKVSLVICLFWFLAQLTFNLSLKYTTVTSNTILSSSSSPFTFLVSLIFLGEKFTWLKLVSVLLCMSGTIIVSLGDSESNSTATAKNPLLGDVLSLMVFYAVYITLIRKKLPDDDERSGRFSMAQLLGFLGLFNFFIFLPAALILNFTKRERFNALTLKQLSLVVGKGLLDNVLSDYLWAKVVLLTTTTVASAGLTIQVPLAAIVDSLSGNKPSFTDFIGAAAVMVGFAGINIPAEVFHRSKETSIELEPVTSFTDPPQIVSDSIRVDSSETQVS</sequence>
<dbReference type="AlphaFoldDB" id="A0A816LN67"/>
<dbReference type="Pfam" id="PF00892">
    <property type="entry name" value="EamA"/>
    <property type="match status" value="1"/>
</dbReference>